<dbReference type="EMBL" id="SDRB02007444">
    <property type="protein sequence ID" value="THG11125.1"/>
    <property type="molecule type" value="Genomic_DNA"/>
</dbReference>
<keyword evidence="2" id="KW-1185">Reference proteome</keyword>
<gene>
    <name evidence="1" type="ORF">TEA_006063</name>
</gene>
<dbReference type="Proteomes" id="UP000306102">
    <property type="component" value="Unassembled WGS sequence"/>
</dbReference>
<accession>A0A4S4E6V6</accession>
<reference evidence="1 2" key="1">
    <citation type="journal article" date="2018" name="Proc. Natl. Acad. Sci. U.S.A.">
        <title>Draft genome sequence of Camellia sinensis var. sinensis provides insights into the evolution of the tea genome and tea quality.</title>
        <authorList>
            <person name="Wei C."/>
            <person name="Yang H."/>
            <person name="Wang S."/>
            <person name="Zhao J."/>
            <person name="Liu C."/>
            <person name="Gao L."/>
            <person name="Xia E."/>
            <person name="Lu Y."/>
            <person name="Tai Y."/>
            <person name="She G."/>
            <person name="Sun J."/>
            <person name="Cao H."/>
            <person name="Tong W."/>
            <person name="Gao Q."/>
            <person name="Li Y."/>
            <person name="Deng W."/>
            <person name="Jiang X."/>
            <person name="Wang W."/>
            <person name="Chen Q."/>
            <person name="Zhang S."/>
            <person name="Li H."/>
            <person name="Wu J."/>
            <person name="Wang P."/>
            <person name="Li P."/>
            <person name="Shi C."/>
            <person name="Zheng F."/>
            <person name="Jian J."/>
            <person name="Huang B."/>
            <person name="Shan D."/>
            <person name="Shi M."/>
            <person name="Fang C."/>
            <person name="Yue Y."/>
            <person name="Li F."/>
            <person name="Li D."/>
            <person name="Wei S."/>
            <person name="Han B."/>
            <person name="Jiang C."/>
            <person name="Yin Y."/>
            <person name="Xia T."/>
            <person name="Zhang Z."/>
            <person name="Bennetzen J.L."/>
            <person name="Zhao S."/>
            <person name="Wan X."/>
        </authorList>
    </citation>
    <scope>NUCLEOTIDE SEQUENCE [LARGE SCALE GENOMIC DNA]</scope>
    <source>
        <strain evidence="2">cv. Shuchazao</strain>
        <tissue evidence="1">Leaf</tissue>
    </source>
</reference>
<comment type="caution">
    <text evidence="1">The sequence shown here is derived from an EMBL/GenBank/DDBJ whole genome shotgun (WGS) entry which is preliminary data.</text>
</comment>
<evidence type="ECO:0000313" key="2">
    <source>
        <dbReference type="Proteomes" id="UP000306102"/>
    </source>
</evidence>
<dbReference type="AlphaFoldDB" id="A0A4S4E6V6"/>
<sequence>MPSHADLDQQIEHLMEFKPLTEAEVIQREPREHIKDEDIKKNYCILLWGDMASSSNVFCHQSSHIKERKEEVDMTNSMKEGRWSLLNSRFVLSLALLRALISSFKQVSFGPVFGIKFSATSQGLISVSCNKLMSHFVHTLGLANIGIFHLSDQSSLWTSSIVSFAFLKELTYTSTSWVMLSLLTTFHLFASPRLSPLFFVV</sequence>
<name>A0A4S4E6V6_CAMSN</name>
<protein>
    <submittedName>
        <fullName evidence="1">Uncharacterized protein</fullName>
    </submittedName>
</protein>
<proteinExistence type="predicted"/>
<organism evidence="1 2">
    <name type="scientific">Camellia sinensis var. sinensis</name>
    <name type="common">China tea</name>
    <dbReference type="NCBI Taxonomy" id="542762"/>
    <lineage>
        <taxon>Eukaryota</taxon>
        <taxon>Viridiplantae</taxon>
        <taxon>Streptophyta</taxon>
        <taxon>Embryophyta</taxon>
        <taxon>Tracheophyta</taxon>
        <taxon>Spermatophyta</taxon>
        <taxon>Magnoliopsida</taxon>
        <taxon>eudicotyledons</taxon>
        <taxon>Gunneridae</taxon>
        <taxon>Pentapetalae</taxon>
        <taxon>asterids</taxon>
        <taxon>Ericales</taxon>
        <taxon>Theaceae</taxon>
        <taxon>Camellia</taxon>
    </lineage>
</organism>
<evidence type="ECO:0000313" key="1">
    <source>
        <dbReference type="EMBL" id="THG11125.1"/>
    </source>
</evidence>